<name>A0A1R2B769_9CILI</name>
<dbReference type="EMBL" id="MPUH01000896">
    <property type="protein sequence ID" value="OMJ72505.1"/>
    <property type="molecule type" value="Genomic_DNA"/>
</dbReference>
<protein>
    <recommendedName>
        <fullName evidence="1">Protein kinase domain-containing protein</fullName>
    </recommendedName>
</protein>
<dbReference type="Pfam" id="PF00069">
    <property type="entry name" value="Pkinase"/>
    <property type="match status" value="1"/>
</dbReference>
<dbReference type="SUPFAM" id="SSF56112">
    <property type="entry name" value="Protein kinase-like (PK-like)"/>
    <property type="match status" value="2"/>
</dbReference>
<comment type="caution">
    <text evidence="2">The sequence shown here is derived from an EMBL/GenBank/DDBJ whole genome shotgun (WGS) entry which is preliminary data.</text>
</comment>
<evidence type="ECO:0000313" key="2">
    <source>
        <dbReference type="EMBL" id="OMJ72505.1"/>
    </source>
</evidence>
<dbReference type="InterPro" id="IPR008271">
    <property type="entry name" value="Ser/Thr_kinase_AS"/>
</dbReference>
<dbReference type="AlphaFoldDB" id="A0A1R2B769"/>
<feature type="domain" description="Protein kinase" evidence="1">
    <location>
        <begin position="238"/>
        <end position="520"/>
    </location>
</feature>
<organism evidence="2 3">
    <name type="scientific">Stentor coeruleus</name>
    <dbReference type="NCBI Taxonomy" id="5963"/>
    <lineage>
        <taxon>Eukaryota</taxon>
        <taxon>Sar</taxon>
        <taxon>Alveolata</taxon>
        <taxon>Ciliophora</taxon>
        <taxon>Postciliodesmatophora</taxon>
        <taxon>Heterotrichea</taxon>
        <taxon>Heterotrichida</taxon>
        <taxon>Stentoridae</taxon>
        <taxon>Stentor</taxon>
    </lineage>
</organism>
<gene>
    <name evidence="2" type="ORF">SteCoe_29048</name>
</gene>
<dbReference type="PANTHER" id="PTHR44167:SF24">
    <property type="entry name" value="SERINE_THREONINE-PROTEIN KINASE CHK2"/>
    <property type="match status" value="1"/>
</dbReference>
<dbReference type="SMART" id="SM00220">
    <property type="entry name" value="S_TKc"/>
    <property type="match status" value="1"/>
</dbReference>
<dbReference type="GO" id="GO:0004674">
    <property type="term" value="F:protein serine/threonine kinase activity"/>
    <property type="evidence" value="ECO:0007669"/>
    <property type="project" value="TreeGrafter"/>
</dbReference>
<keyword evidence="3" id="KW-1185">Reference proteome</keyword>
<dbReference type="InterPro" id="IPR008266">
    <property type="entry name" value="Tyr_kinase_AS"/>
</dbReference>
<dbReference type="PROSITE" id="PS00109">
    <property type="entry name" value="PROTEIN_KINASE_TYR"/>
    <property type="match status" value="1"/>
</dbReference>
<evidence type="ECO:0000313" key="3">
    <source>
        <dbReference type="Proteomes" id="UP000187209"/>
    </source>
</evidence>
<dbReference type="InterPro" id="IPR011009">
    <property type="entry name" value="Kinase-like_dom_sf"/>
</dbReference>
<reference evidence="2 3" key="1">
    <citation type="submission" date="2016-11" db="EMBL/GenBank/DDBJ databases">
        <title>The macronuclear genome of Stentor coeruleus: a giant cell with tiny introns.</title>
        <authorList>
            <person name="Slabodnick M."/>
            <person name="Ruby J.G."/>
            <person name="Reiff S.B."/>
            <person name="Swart E.C."/>
            <person name="Gosai S."/>
            <person name="Prabakaran S."/>
            <person name="Witkowska E."/>
            <person name="Larue G.E."/>
            <person name="Fisher S."/>
            <person name="Freeman R.M."/>
            <person name="Gunawardena J."/>
            <person name="Chu W."/>
            <person name="Stover N.A."/>
            <person name="Gregory B.D."/>
            <person name="Nowacki M."/>
            <person name="Derisi J."/>
            <person name="Roy S.W."/>
            <person name="Marshall W.F."/>
            <person name="Sood P."/>
        </authorList>
    </citation>
    <scope>NUCLEOTIDE SEQUENCE [LARGE SCALE GENOMIC DNA]</scope>
    <source>
        <strain evidence="2">WM001</strain>
    </source>
</reference>
<feature type="domain" description="Protein kinase" evidence="1">
    <location>
        <begin position="646"/>
        <end position="861"/>
    </location>
</feature>
<dbReference type="PANTHER" id="PTHR44167">
    <property type="entry name" value="OVARIAN-SPECIFIC SERINE/THREONINE-PROTEIN KINASE LOK-RELATED"/>
    <property type="match status" value="1"/>
</dbReference>
<dbReference type="GO" id="GO:0005524">
    <property type="term" value="F:ATP binding"/>
    <property type="evidence" value="ECO:0007669"/>
    <property type="project" value="InterPro"/>
</dbReference>
<accession>A0A1R2B769</accession>
<dbReference type="PROSITE" id="PS50011">
    <property type="entry name" value="PROTEIN_KINASE_DOM"/>
    <property type="match status" value="2"/>
</dbReference>
<dbReference type="GO" id="GO:0005634">
    <property type="term" value="C:nucleus"/>
    <property type="evidence" value="ECO:0007669"/>
    <property type="project" value="TreeGrafter"/>
</dbReference>
<dbReference type="InterPro" id="IPR000719">
    <property type="entry name" value="Prot_kinase_dom"/>
</dbReference>
<dbReference type="OrthoDB" id="290533at2759"/>
<dbReference type="Gene3D" id="1.10.510.10">
    <property type="entry name" value="Transferase(Phosphotransferase) domain 1"/>
    <property type="match status" value="2"/>
</dbReference>
<proteinExistence type="predicted"/>
<sequence>MNNIVPLESDGKNSYHCLSLLKKLYFLDCKSQFMIPSLKSIGTFFTNHPQFSEVTEGLWQFYDKILIREIGHANEEELFHLTKFSLDYLKSGKWNSFGIGISKMNANLMARLRLVLTNPTHNGYMKLLLNIKKAHKLHKSFEFLAQYTIENALDFIQNDKITSESQSSIINLAKDWHILKKIEVLPYLSSQFLYNLKEFKKEFNPIAKKEKLSLVDVDFKDEESIKIIMPKASLFINYSDIKTKGNSISTKFSEKQKIISNVYKGDYNNKSVCLKIYRELNKNCGDFKSVEEEINIYEKLSKISNENNCFLKYYGTSIISEDSYRTVYLVMQNIENSLLDYIVNKSNNIQFEEKLKKIFTNLLSSFIELHNMKIYHLDIKPTNILIEEDKPYIIDFDVSITKNDNQTYSFQVENKIFVGTKGYAAPEIQEAVNKGIIKSYKLHLADAFSLGMTFFHMIVGNDFQDNLNTREMEQYLIDRIKNIKYEWAKPLLFGLLDFDCDRRLDLVQAQNLVKNNNQTVKYEIEDENSNIILQKNKKAPEIPKERKKKLIFIEDGEENEEDKEINDSSKSVQLIDVRIRVLNAGFDRIQLCLKKTFKKYREILYDYRKRCELSLPMNTKRSQVLETTYHNYLRRLFEDIIFYSKFKIYNDFKQNTNLPIYSVEDFENIGLSLKSRKINNIITNTCVGKIKDKKVYLKIFQVTTNDNEFIFVLNEVIKQENIIKISKLVYLQELVGIVESFESDMKSIMLITPFIEHNLKDVIKICKIWPKNKKEHFTGSIFRILLESFKNLHSFGIFHLDISPENVLMEKIKTKSKGEEKWKPYITEFDLNVYEKVSENKNSRFDYKNYVKNYGFIDPAI</sequence>
<evidence type="ECO:0000259" key="1">
    <source>
        <dbReference type="PROSITE" id="PS50011"/>
    </source>
</evidence>
<dbReference type="GO" id="GO:0044773">
    <property type="term" value="P:mitotic DNA damage checkpoint signaling"/>
    <property type="evidence" value="ECO:0007669"/>
    <property type="project" value="TreeGrafter"/>
</dbReference>
<dbReference type="Proteomes" id="UP000187209">
    <property type="component" value="Unassembled WGS sequence"/>
</dbReference>
<dbReference type="PROSITE" id="PS00108">
    <property type="entry name" value="PROTEIN_KINASE_ST"/>
    <property type="match status" value="1"/>
</dbReference>